<feature type="region of interest" description="Disordered" evidence="3">
    <location>
        <begin position="311"/>
        <end position="390"/>
    </location>
</feature>
<evidence type="ECO:0008006" key="8">
    <source>
        <dbReference type="Google" id="ProtNLM"/>
    </source>
</evidence>
<comment type="caution">
    <text evidence="6">The sequence shown here is derived from an EMBL/GenBank/DDBJ whole genome shotgun (WGS) entry which is preliminary data.</text>
</comment>
<dbReference type="PROSITE" id="PS50002">
    <property type="entry name" value="SH3"/>
    <property type="match status" value="1"/>
</dbReference>
<evidence type="ECO:0000256" key="3">
    <source>
        <dbReference type="SAM" id="MobiDB-lite"/>
    </source>
</evidence>
<dbReference type="EMBL" id="VEVO01000013">
    <property type="protein sequence ID" value="KAF0032472.1"/>
    <property type="molecule type" value="Genomic_DNA"/>
</dbReference>
<dbReference type="SUPFAM" id="SSF50044">
    <property type="entry name" value="SH3-domain"/>
    <property type="match status" value="1"/>
</dbReference>
<feature type="compositionally biased region" description="Pro residues" evidence="3">
    <location>
        <begin position="356"/>
        <end position="368"/>
    </location>
</feature>
<evidence type="ECO:0000256" key="1">
    <source>
        <dbReference type="ARBA" id="ARBA00022443"/>
    </source>
</evidence>
<feature type="domain" description="SH3" evidence="4">
    <location>
        <begin position="255"/>
        <end position="319"/>
    </location>
</feature>
<dbReference type="InterPro" id="IPR027267">
    <property type="entry name" value="AH/BAR_dom_sf"/>
</dbReference>
<reference evidence="6 7" key="1">
    <citation type="submission" date="2019-06" db="EMBL/GenBank/DDBJ databases">
        <title>Draft genomes of female and male turbot (Scophthalmus maximus).</title>
        <authorList>
            <person name="Xu H."/>
            <person name="Xu X.-W."/>
            <person name="Shao C."/>
            <person name="Chen S."/>
        </authorList>
    </citation>
    <scope>NUCLEOTIDE SEQUENCE [LARGE SCALE GENOMIC DNA]</scope>
    <source>
        <strain evidence="6">Ysfricsl-2016a</strain>
        <tissue evidence="6">Blood</tissue>
    </source>
</reference>
<dbReference type="SMART" id="SM00326">
    <property type="entry name" value="SH3"/>
    <property type="match status" value="1"/>
</dbReference>
<keyword evidence="1 2" id="KW-0728">SH3 domain</keyword>
<dbReference type="GO" id="GO:0051764">
    <property type="term" value="P:actin crosslink formation"/>
    <property type="evidence" value="ECO:0007669"/>
    <property type="project" value="TreeGrafter"/>
</dbReference>
<dbReference type="GO" id="GO:0051017">
    <property type="term" value="P:actin filament bundle assembly"/>
    <property type="evidence" value="ECO:0007669"/>
    <property type="project" value="TreeGrafter"/>
</dbReference>
<evidence type="ECO:0000259" key="4">
    <source>
        <dbReference type="PROSITE" id="PS50002"/>
    </source>
</evidence>
<evidence type="ECO:0000313" key="6">
    <source>
        <dbReference type="EMBL" id="KAF0032472.1"/>
    </source>
</evidence>
<evidence type="ECO:0000256" key="2">
    <source>
        <dbReference type="PROSITE-ProRule" id="PRU00192"/>
    </source>
</evidence>
<feature type="domain" description="IMD" evidence="5">
    <location>
        <begin position="1"/>
        <end position="75"/>
    </location>
</feature>
<name>A0A6A4SQ61_SCOMX</name>
<dbReference type="AlphaFoldDB" id="A0A6A4SQ61"/>
<dbReference type="InterPro" id="IPR036028">
    <property type="entry name" value="SH3-like_dom_sf"/>
</dbReference>
<dbReference type="GO" id="GO:0005654">
    <property type="term" value="C:nucleoplasm"/>
    <property type="evidence" value="ECO:0007669"/>
    <property type="project" value="TreeGrafter"/>
</dbReference>
<evidence type="ECO:0000259" key="5">
    <source>
        <dbReference type="PROSITE" id="PS51338"/>
    </source>
</evidence>
<protein>
    <recommendedName>
        <fullName evidence="8">Brain-specific angiogenesis inhibitor 1-associated protein 2-like protein 2</fullName>
    </recommendedName>
</protein>
<dbReference type="GO" id="GO:0005829">
    <property type="term" value="C:cytosol"/>
    <property type="evidence" value="ECO:0007669"/>
    <property type="project" value="TreeGrafter"/>
</dbReference>
<dbReference type="GO" id="GO:0007009">
    <property type="term" value="P:plasma membrane organization"/>
    <property type="evidence" value="ECO:0007669"/>
    <property type="project" value="InterPro"/>
</dbReference>
<dbReference type="InterPro" id="IPR027681">
    <property type="entry name" value="IRSp53/IRTKS/Pinkbar"/>
</dbReference>
<dbReference type="PROSITE" id="PS51338">
    <property type="entry name" value="IMD"/>
    <property type="match status" value="1"/>
</dbReference>
<dbReference type="Proteomes" id="UP000438429">
    <property type="component" value="Unassembled WGS sequence"/>
</dbReference>
<dbReference type="Pfam" id="PF14604">
    <property type="entry name" value="SH3_9"/>
    <property type="match status" value="1"/>
</dbReference>
<gene>
    <name evidence="6" type="ORF">F2P81_014762</name>
</gene>
<feature type="compositionally biased region" description="Low complexity" evidence="3">
    <location>
        <begin position="323"/>
        <end position="355"/>
    </location>
</feature>
<dbReference type="Gene3D" id="2.30.30.40">
    <property type="entry name" value="SH3 Domains"/>
    <property type="match status" value="1"/>
</dbReference>
<proteinExistence type="predicted"/>
<dbReference type="GO" id="GO:0030838">
    <property type="term" value="P:positive regulation of actin filament polymerization"/>
    <property type="evidence" value="ECO:0007669"/>
    <property type="project" value="TreeGrafter"/>
</dbReference>
<dbReference type="PANTHER" id="PTHR14206">
    <property type="entry name" value="BRAIN-SPECIFIC ANGIOGENESIS INHIBITOR 1-ASSOCIATED PROTEIN 2"/>
    <property type="match status" value="1"/>
</dbReference>
<evidence type="ECO:0000313" key="7">
    <source>
        <dbReference type="Proteomes" id="UP000438429"/>
    </source>
</evidence>
<accession>A0A6A4SQ61</accession>
<dbReference type="Pfam" id="PF08397">
    <property type="entry name" value="IMD"/>
    <property type="match status" value="1"/>
</dbReference>
<dbReference type="InterPro" id="IPR013606">
    <property type="entry name" value="I-BAR_dom"/>
</dbReference>
<organism evidence="6 7">
    <name type="scientific">Scophthalmus maximus</name>
    <name type="common">Turbot</name>
    <name type="synonym">Psetta maxima</name>
    <dbReference type="NCBI Taxonomy" id="52904"/>
    <lineage>
        <taxon>Eukaryota</taxon>
        <taxon>Metazoa</taxon>
        <taxon>Chordata</taxon>
        <taxon>Craniata</taxon>
        <taxon>Vertebrata</taxon>
        <taxon>Euteleostomi</taxon>
        <taxon>Actinopterygii</taxon>
        <taxon>Neopterygii</taxon>
        <taxon>Teleostei</taxon>
        <taxon>Neoteleostei</taxon>
        <taxon>Acanthomorphata</taxon>
        <taxon>Carangaria</taxon>
        <taxon>Pleuronectiformes</taxon>
        <taxon>Pleuronectoidei</taxon>
        <taxon>Scophthalmidae</taxon>
        <taxon>Scophthalmus</taxon>
    </lineage>
</organism>
<sequence length="414" mass="46477">MSRMNSDQLHRSTLGIYSSLMDEFNPSLQKLVSLGNSYVRAFNALAVTSEAYFSALAKIGEKAFNTASLRSLGTGQDGPITFTRVATERFKVKLRRNACASRVCYFRWFSMEVLQEMDNNVRLDRDYISARYELFVTQGSRNHYEMEVHNQAVALERHLRRGTNQDSSEYVQFLRESHGEALKEEERRYRFLAEKHCGLIQSIARLMNKDDKKEEIAKYFMRMINDHVGLLKRVSPTEQQESISRSLADSVGGGGGAQYTRALVAHQPAGSNPTLLPFDRGELITVMVQQPRNGWLYGRADSSSRQGWFPASFVEPVDDPPKSTSSRNSTLRGSSSSSSMSNLFDQQRSSSHSGAAPPPPPPPPPPTSPLSSYQHSEMQPLAPTPDRRAESNVQNKLDLFLLLVCFTTAHNQRG</sequence>
<dbReference type="Gene3D" id="1.20.1270.60">
    <property type="entry name" value="Arfaptin homology (AH) domain/BAR domain"/>
    <property type="match status" value="1"/>
</dbReference>
<dbReference type="PANTHER" id="PTHR14206:SF5">
    <property type="entry name" value="BRAIN-SPECIFIC ANGIOGENESIS INHIBITOR 1-ASSOCIATED PROTEIN 2-LIKE PROTEIN 2"/>
    <property type="match status" value="1"/>
</dbReference>
<dbReference type="SUPFAM" id="SSF103657">
    <property type="entry name" value="BAR/IMD domain-like"/>
    <property type="match status" value="1"/>
</dbReference>
<dbReference type="InterPro" id="IPR001452">
    <property type="entry name" value="SH3_domain"/>
</dbReference>